<dbReference type="InterPro" id="IPR010982">
    <property type="entry name" value="Lambda_DNA-bd_dom_sf"/>
</dbReference>
<dbReference type="GO" id="GO:0003677">
    <property type="term" value="F:DNA binding"/>
    <property type="evidence" value="ECO:0007669"/>
    <property type="project" value="InterPro"/>
</dbReference>
<dbReference type="CDD" id="cd00093">
    <property type="entry name" value="HTH_XRE"/>
    <property type="match status" value="1"/>
</dbReference>
<gene>
    <name evidence="2" type="ORF">EV186_108434</name>
</gene>
<accession>A0A4R6RYL3</accession>
<dbReference type="SMART" id="SM00530">
    <property type="entry name" value="HTH_XRE"/>
    <property type="match status" value="1"/>
</dbReference>
<evidence type="ECO:0000313" key="3">
    <source>
        <dbReference type="Proteomes" id="UP000295444"/>
    </source>
</evidence>
<protein>
    <submittedName>
        <fullName evidence="2">Helix-turn-helix protein</fullName>
    </submittedName>
</protein>
<evidence type="ECO:0000259" key="1">
    <source>
        <dbReference type="PROSITE" id="PS50943"/>
    </source>
</evidence>
<dbReference type="EMBL" id="SNXZ01000008">
    <property type="protein sequence ID" value="TDP92221.1"/>
    <property type="molecule type" value="Genomic_DNA"/>
</dbReference>
<dbReference type="SUPFAM" id="SSF47413">
    <property type="entry name" value="lambda repressor-like DNA-binding domains"/>
    <property type="match status" value="1"/>
</dbReference>
<keyword evidence="3" id="KW-1185">Reference proteome</keyword>
<dbReference type="InterPro" id="IPR043917">
    <property type="entry name" value="DUF5753"/>
</dbReference>
<dbReference type="Pfam" id="PF19054">
    <property type="entry name" value="DUF5753"/>
    <property type="match status" value="1"/>
</dbReference>
<dbReference type="Pfam" id="PF13560">
    <property type="entry name" value="HTH_31"/>
    <property type="match status" value="1"/>
</dbReference>
<feature type="domain" description="HTH cro/C1-type" evidence="1">
    <location>
        <begin position="17"/>
        <end position="71"/>
    </location>
</feature>
<dbReference type="RefSeq" id="WP_166659465.1">
    <property type="nucleotide sequence ID" value="NZ_SNXZ01000008.1"/>
</dbReference>
<name>A0A4R6RYL3_LABRH</name>
<organism evidence="2 3">
    <name type="scientific">Labedaea rhizosphaerae</name>
    <dbReference type="NCBI Taxonomy" id="598644"/>
    <lineage>
        <taxon>Bacteria</taxon>
        <taxon>Bacillati</taxon>
        <taxon>Actinomycetota</taxon>
        <taxon>Actinomycetes</taxon>
        <taxon>Pseudonocardiales</taxon>
        <taxon>Pseudonocardiaceae</taxon>
        <taxon>Labedaea</taxon>
    </lineage>
</organism>
<comment type="caution">
    <text evidence="2">The sequence shown here is derived from an EMBL/GenBank/DDBJ whole genome shotgun (WGS) entry which is preliminary data.</text>
</comment>
<proteinExistence type="predicted"/>
<dbReference type="Proteomes" id="UP000295444">
    <property type="component" value="Unassembled WGS sequence"/>
</dbReference>
<sequence>MGRKSASAGYRELGAEMRRLRVAAGFTGRQVASRTGWDPTKVSRVETGQIHIDISDVTWYLGVLRVPYEQAVPLITLCRQAKGNSGFWLSDHGAQLPDALSSLIYHESTSTLSSCYESQLVPGLLQIDRYAHKLISSEATRTKADIEAGVQIRLERQEVLGRQGGHFVFYIHENALRAMVGGPDIMHEQMLALAFHSSTPNVEIRVVPASVGADPALCGAFKLFEFEEHEPLVYLNNFIATSFWLEESDYVAPYRDLVAHLAKIAKSVEESRSFVAALADEYDRGSTHALHRMEEE</sequence>
<reference evidence="2 3" key="1">
    <citation type="submission" date="2019-03" db="EMBL/GenBank/DDBJ databases">
        <title>Genomic Encyclopedia of Type Strains, Phase IV (KMG-IV): sequencing the most valuable type-strain genomes for metagenomic binning, comparative biology and taxonomic classification.</title>
        <authorList>
            <person name="Goeker M."/>
        </authorList>
    </citation>
    <scope>NUCLEOTIDE SEQUENCE [LARGE SCALE GENOMIC DNA]</scope>
    <source>
        <strain evidence="2 3">DSM 45361</strain>
    </source>
</reference>
<dbReference type="AlphaFoldDB" id="A0A4R6RYL3"/>
<dbReference type="InterPro" id="IPR001387">
    <property type="entry name" value="Cro/C1-type_HTH"/>
</dbReference>
<dbReference type="Gene3D" id="1.10.260.40">
    <property type="entry name" value="lambda repressor-like DNA-binding domains"/>
    <property type="match status" value="1"/>
</dbReference>
<evidence type="ECO:0000313" key="2">
    <source>
        <dbReference type="EMBL" id="TDP92221.1"/>
    </source>
</evidence>
<dbReference type="PROSITE" id="PS50943">
    <property type="entry name" value="HTH_CROC1"/>
    <property type="match status" value="1"/>
</dbReference>